<evidence type="ECO:0000256" key="1">
    <source>
        <dbReference type="SAM" id="SignalP"/>
    </source>
</evidence>
<dbReference type="AlphaFoldDB" id="A0A9X7V001"/>
<feature type="signal peptide" evidence="1">
    <location>
        <begin position="1"/>
        <end position="25"/>
    </location>
</feature>
<dbReference type="Gene3D" id="1.25.40.10">
    <property type="entry name" value="Tetratricopeptide repeat domain"/>
    <property type="match status" value="1"/>
</dbReference>
<dbReference type="EMBL" id="CP046056">
    <property type="protein sequence ID" value="QQD25315.1"/>
    <property type="molecule type" value="Genomic_DNA"/>
</dbReference>
<accession>A0A9X7V001</accession>
<keyword evidence="3" id="KW-1185">Reference proteome</keyword>
<dbReference type="Proteomes" id="UP000596074">
    <property type="component" value="Chromosome"/>
</dbReference>
<name>A0A9X7V001_9GAMM</name>
<dbReference type="Pfam" id="PF13414">
    <property type="entry name" value="TPR_11"/>
    <property type="match status" value="1"/>
</dbReference>
<gene>
    <name evidence="2" type="ORF">GJQ55_12880</name>
</gene>
<evidence type="ECO:0000313" key="2">
    <source>
        <dbReference type="EMBL" id="QQD25315.1"/>
    </source>
</evidence>
<dbReference type="InterPro" id="IPR019734">
    <property type="entry name" value="TPR_rpt"/>
</dbReference>
<reference evidence="2 3" key="1">
    <citation type="submission" date="2019-11" db="EMBL/GenBank/DDBJ databases">
        <title>Venatorbacter sp. nov. a predator of Campylobacter and other Gram-negative bacteria.</title>
        <authorList>
            <person name="Saeedi A."/>
            <person name="Cummings N.J."/>
            <person name="Connerton I.F."/>
            <person name="Connerton P.L."/>
        </authorList>
    </citation>
    <scope>NUCLEOTIDE SEQUENCE [LARGE SCALE GENOMIC DNA]</scope>
    <source>
        <strain evidence="2">XL5</strain>
    </source>
</reference>
<dbReference type="SUPFAM" id="SSF48452">
    <property type="entry name" value="TPR-like"/>
    <property type="match status" value="1"/>
</dbReference>
<sequence length="248" mass="27489">MKSVNPLALILLMLLGGCASQPQTATPDSLTLQNTAQFLPRQQYDEQGRKLPYQASENPYLLQSGRLNKGSVLLFTEARRALAADDEKTAVQKLKVIVQNDKTLAGPLVLLGDIDMQHQRFAEAAAHYQQALDINAVNVNAWLGLAQAQRQLGQFLAAQNSYHQALTQWPDFPEAHLNLGVLYDLYLNKPEQAQAHYEAFLFLTHYRSHDAHDWLAEVRSRTGIKRSFVDAGSPVSPGNTALTAQDEG</sequence>
<dbReference type="KEGG" id="vcw:GJQ55_12880"/>
<feature type="chain" id="PRO_5040766480" evidence="1">
    <location>
        <begin position="26"/>
        <end position="248"/>
    </location>
</feature>
<keyword evidence="1" id="KW-0732">Signal</keyword>
<protein>
    <submittedName>
        <fullName evidence="2">Tetratricopeptide repeat protein</fullName>
    </submittedName>
</protein>
<dbReference type="SMART" id="SM00028">
    <property type="entry name" value="TPR"/>
    <property type="match status" value="2"/>
</dbReference>
<dbReference type="InterPro" id="IPR011990">
    <property type="entry name" value="TPR-like_helical_dom_sf"/>
</dbReference>
<organism evidence="2 3">
    <name type="scientific">Venatoribacter cucullus</name>
    <dbReference type="NCBI Taxonomy" id="2661630"/>
    <lineage>
        <taxon>Bacteria</taxon>
        <taxon>Pseudomonadati</taxon>
        <taxon>Pseudomonadota</taxon>
        <taxon>Gammaproteobacteria</taxon>
        <taxon>Oceanospirillales</taxon>
        <taxon>Oceanospirillaceae</taxon>
        <taxon>Venatoribacter</taxon>
    </lineage>
</organism>
<proteinExistence type="predicted"/>
<evidence type="ECO:0000313" key="3">
    <source>
        <dbReference type="Proteomes" id="UP000596074"/>
    </source>
</evidence>
<dbReference type="RefSeq" id="WP_228345384.1">
    <property type="nucleotide sequence ID" value="NZ_CP046056.1"/>
</dbReference>
<dbReference type="PROSITE" id="PS51257">
    <property type="entry name" value="PROKAR_LIPOPROTEIN"/>
    <property type="match status" value="1"/>
</dbReference>